<evidence type="ECO:0000259" key="6">
    <source>
        <dbReference type="Pfam" id="PF00347"/>
    </source>
</evidence>
<evidence type="ECO:0000256" key="3">
    <source>
        <dbReference type="ARBA" id="ARBA00023274"/>
    </source>
</evidence>
<keyword evidence="3" id="KW-0687">Ribonucleoprotein</keyword>
<dbReference type="OrthoDB" id="10252633at2759"/>
<evidence type="ECO:0000256" key="4">
    <source>
        <dbReference type="ARBA" id="ARBA00035246"/>
    </source>
</evidence>
<dbReference type="GO" id="GO:0003735">
    <property type="term" value="F:structural constituent of ribosome"/>
    <property type="evidence" value="ECO:0007669"/>
    <property type="project" value="InterPro"/>
</dbReference>
<dbReference type="FunCoup" id="A0A067RCA4">
    <property type="interactions" value="987"/>
</dbReference>
<dbReference type="GO" id="GO:0019843">
    <property type="term" value="F:rRNA binding"/>
    <property type="evidence" value="ECO:0007669"/>
    <property type="project" value="InterPro"/>
</dbReference>
<dbReference type="FunFam" id="3.90.930.12:FF:000003">
    <property type="entry name" value="60S ribosomal protein L9"/>
    <property type="match status" value="1"/>
</dbReference>
<evidence type="ECO:0000313" key="8">
    <source>
        <dbReference type="Proteomes" id="UP000027135"/>
    </source>
</evidence>
<dbReference type="FunFam" id="3.90.930.12:FF:000004">
    <property type="entry name" value="60S ribosomal protein L9"/>
    <property type="match status" value="1"/>
</dbReference>
<feature type="domain" description="Large ribosomal subunit protein uL6 alpha-beta" evidence="6">
    <location>
        <begin position="97"/>
        <end position="176"/>
    </location>
</feature>
<dbReference type="eggNOG" id="KOG3255">
    <property type="taxonomic scope" value="Eukaryota"/>
</dbReference>
<dbReference type="PANTHER" id="PTHR11655:SF16">
    <property type="entry name" value="60S RIBOSOMAL PROTEIN L9"/>
    <property type="match status" value="1"/>
</dbReference>
<dbReference type="SUPFAM" id="SSF56053">
    <property type="entry name" value="Ribosomal protein L6"/>
    <property type="match status" value="2"/>
</dbReference>
<dbReference type="OMA" id="YAHFPMK"/>
<evidence type="ECO:0000256" key="2">
    <source>
        <dbReference type="ARBA" id="ARBA00022980"/>
    </source>
</evidence>
<accession>A0A067RCA4</accession>
<dbReference type="InterPro" id="IPR002359">
    <property type="entry name" value="Ribosomal_uL6_CS2"/>
</dbReference>
<dbReference type="Gene3D" id="3.90.930.12">
    <property type="entry name" value="Ribosomal protein L6, alpha-beta domain"/>
    <property type="match status" value="2"/>
</dbReference>
<dbReference type="GO" id="GO:0002181">
    <property type="term" value="P:cytoplasmic translation"/>
    <property type="evidence" value="ECO:0007669"/>
    <property type="project" value="TreeGrafter"/>
</dbReference>
<dbReference type="Proteomes" id="UP000027135">
    <property type="component" value="Unassembled WGS sequence"/>
</dbReference>
<comment type="similarity">
    <text evidence="1">Belongs to the universal ribosomal protein uL6 family.</text>
</comment>
<reference evidence="7 8" key="1">
    <citation type="journal article" date="2014" name="Nat. Commun.">
        <title>Molecular traces of alternative social organization in a termite genome.</title>
        <authorList>
            <person name="Terrapon N."/>
            <person name="Li C."/>
            <person name="Robertson H.M."/>
            <person name="Ji L."/>
            <person name="Meng X."/>
            <person name="Booth W."/>
            <person name="Chen Z."/>
            <person name="Childers C.P."/>
            <person name="Glastad K.M."/>
            <person name="Gokhale K."/>
            <person name="Gowin J."/>
            <person name="Gronenberg W."/>
            <person name="Hermansen R.A."/>
            <person name="Hu H."/>
            <person name="Hunt B.G."/>
            <person name="Huylmans A.K."/>
            <person name="Khalil S.M."/>
            <person name="Mitchell R.D."/>
            <person name="Munoz-Torres M.C."/>
            <person name="Mustard J.A."/>
            <person name="Pan H."/>
            <person name="Reese J.T."/>
            <person name="Scharf M.E."/>
            <person name="Sun F."/>
            <person name="Vogel H."/>
            <person name="Xiao J."/>
            <person name="Yang W."/>
            <person name="Yang Z."/>
            <person name="Yang Z."/>
            <person name="Zhou J."/>
            <person name="Zhu J."/>
            <person name="Brent C.S."/>
            <person name="Elsik C.G."/>
            <person name="Goodisman M.A."/>
            <person name="Liberles D.A."/>
            <person name="Roe R.M."/>
            <person name="Vargo E.L."/>
            <person name="Vilcinskas A."/>
            <person name="Wang J."/>
            <person name="Bornberg-Bauer E."/>
            <person name="Korb J."/>
            <person name="Zhang G."/>
            <person name="Liebig J."/>
        </authorList>
    </citation>
    <scope>NUCLEOTIDE SEQUENCE [LARGE SCALE GENOMIC DNA]</scope>
    <source>
        <tissue evidence="7">Whole organism</tissue>
    </source>
</reference>
<dbReference type="PROSITE" id="PS00700">
    <property type="entry name" value="RIBOSOMAL_L6_2"/>
    <property type="match status" value="1"/>
</dbReference>
<dbReference type="PANTHER" id="PTHR11655">
    <property type="entry name" value="60S/50S RIBOSOMAL PROTEIN L6/L9"/>
    <property type="match status" value="1"/>
</dbReference>
<evidence type="ECO:0000313" key="7">
    <source>
        <dbReference type="EMBL" id="KDR21397.1"/>
    </source>
</evidence>
<sequence length="189" mass="21448">MKQIVTNQTVKIPKEVTVSVKSRLVTVKGPRGVLKRNFKHLALDIHMVHAKRLKVEKWFGTKKELAAVRTVCSHIENMIKGVTKGFLYKMRAVYAHFPINCVTTENNSVIEVRNFLGEKFIRRVKMAPGVTVTNSPKQKDELILEGNNIEDVSRSAALIQQSTTVKNKDIRKFLDGLYVSEKTTVVQDE</sequence>
<evidence type="ECO:0000256" key="1">
    <source>
        <dbReference type="ARBA" id="ARBA00009356"/>
    </source>
</evidence>
<name>A0A067RCA4_ZOONE</name>
<protein>
    <recommendedName>
        <fullName evidence="4">Large ribosomal subunit protein uL6</fullName>
    </recommendedName>
    <alternativeName>
        <fullName evidence="5">60S ribosomal protein L9</fullName>
    </alternativeName>
</protein>
<evidence type="ECO:0000256" key="5">
    <source>
        <dbReference type="ARBA" id="ARBA00035349"/>
    </source>
</evidence>
<dbReference type="PIRSF" id="PIRSF002162">
    <property type="entry name" value="Ribosomal_L6"/>
    <property type="match status" value="1"/>
</dbReference>
<dbReference type="EMBL" id="KK852559">
    <property type="protein sequence ID" value="KDR21397.1"/>
    <property type="molecule type" value="Genomic_DNA"/>
</dbReference>
<dbReference type="GO" id="GO:0022625">
    <property type="term" value="C:cytosolic large ribosomal subunit"/>
    <property type="evidence" value="ECO:0007669"/>
    <property type="project" value="TreeGrafter"/>
</dbReference>
<organism evidence="7 8">
    <name type="scientific">Zootermopsis nevadensis</name>
    <name type="common">Dampwood termite</name>
    <dbReference type="NCBI Taxonomy" id="136037"/>
    <lineage>
        <taxon>Eukaryota</taxon>
        <taxon>Metazoa</taxon>
        <taxon>Ecdysozoa</taxon>
        <taxon>Arthropoda</taxon>
        <taxon>Hexapoda</taxon>
        <taxon>Insecta</taxon>
        <taxon>Pterygota</taxon>
        <taxon>Neoptera</taxon>
        <taxon>Polyneoptera</taxon>
        <taxon>Dictyoptera</taxon>
        <taxon>Blattodea</taxon>
        <taxon>Blattoidea</taxon>
        <taxon>Termitoidae</taxon>
        <taxon>Termopsidae</taxon>
        <taxon>Zootermopsis</taxon>
    </lineage>
</organism>
<feature type="domain" description="Large ribosomal subunit protein uL6 alpha-beta" evidence="6">
    <location>
        <begin position="12"/>
        <end position="85"/>
    </location>
</feature>
<dbReference type="Pfam" id="PF00347">
    <property type="entry name" value="Ribosomal_L6"/>
    <property type="match status" value="2"/>
</dbReference>
<gene>
    <name evidence="7" type="ORF">L798_03174</name>
</gene>
<dbReference type="InterPro" id="IPR020040">
    <property type="entry name" value="Ribosomal_uL6_a/b-dom"/>
</dbReference>
<keyword evidence="2 7" id="KW-0689">Ribosomal protein</keyword>
<proteinExistence type="inferred from homology"/>
<keyword evidence="8" id="KW-1185">Reference proteome</keyword>
<dbReference type="InParanoid" id="A0A067RCA4"/>
<dbReference type="AlphaFoldDB" id="A0A067RCA4"/>
<dbReference type="InterPro" id="IPR036789">
    <property type="entry name" value="Ribosomal_uL6-like_a/b-dom_sf"/>
</dbReference>
<dbReference type="InterPro" id="IPR000702">
    <property type="entry name" value="Ribosomal_uL6-like"/>
</dbReference>
<dbReference type="STRING" id="136037.A0A067RCA4"/>